<dbReference type="AlphaFoldDB" id="A0A9X9WYQ3"/>
<comment type="caution">
    <text evidence="2">The sequence shown here is derived from an EMBL/GenBank/DDBJ whole genome shotgun (WGS) entry which is preliminary data.</text>
</comment>
<reference evidence="2" key="2">
    <citation type="journal article" date="2021" name="Syst. Appl. Microbiol.">
        <title>Roseomonas hellenica sp. nov., isolated from roots of wild-growing Alkanna tinctoria.</title>
        <authorList>
            <person name="Rat A."/>
            <person name="Naranjo H.D."/>
            <person name="Lebbe L."/>
            <person name="Cnockaert M."/>
            <person name="Krigas N."/>
            <person name="Grigoriadou K."/>
            <person name="Maloupa E."/>
            <person name="Willems A."/>
        </authorList>
    </citation>
    <scope>NUCLEOTIDE SEQUENCE</scope>
    <source>
        <strain evidence="2">LMG 31231</strain>
    </source>
</reference>
<dbReference type="RefSeq" id="WP_211862705.1">
    <property type="nucleotide sequence ID" value="NZ_JAAEDM010000037.1"/>
</dbReference>
<protein>
    <recommendedName>
        <fullName evidence="4">Cytochrome c domain-containing protein</fullName>
    </recommendedName>
</protein>
<evidence type="ECO:0000313" key="2">
    <source>
        <dbReference type="EMBL" id="MBR0672282.1"/>
    </source>
</evidence>
<name>A0A9X9WYQ3_9PROT</name>
<feature type="chain" id="PRO_5040792029" description="Cytochrome c domain-containing protein" evidence="1">
    <location>
        <begin position="19"/>
        <end position="84"/>
    </location>
</feature>
<dbReference type="Proteomes" id="UP001138751">
    <property type="component" value="Unassembled WGS sequence"/>
</dbReference>
<dbReference type="EMBL" id="JAAEDM010000037">
    <property type="protein sequence ID" value="MBR0672282.1"/>
    <property type="molecule type" value="Genomic_DNA"/>
</dbReference>
<proteinExistence type="predicted"/>
<gene>
    <name evidence="2" type="ORF">GXW76_13955</name>
</gene>
<organism evidence="2 3">
    <name type="scientific">Neoroseomonas soli</name>
    <dbReference type="NCBI Taxonomy" id="1081025"/>
    <lineage>
        <taxon>Bacteria</taxon>
        <taxon>Pseudomonadati</taxon>
        <taxon>Pseudomonadota</taxon>
        <taxon>Alphaproteobacteria</taxon>
        <taxon>Acetobacterales</taxon>
        <taxon>Acetobacteraceae</taxon>
        <taxon>Neoroseomonas</taxon>
    </lineage>
</organism>
<reference evidence="2" key="1">
    <citation type="submission" date="2020-01" db="EMBL/GenBank/DDBJ databases">
        <authorList>
            <person name="Rat A."/>
        </authorList>
    </citation>
    <scope>NUCLEOTIDE SEQUENCE</scope>
    <source>
        <strain evidence="2">LMG 31231</strain>
    </source>
</reference>
<keyword evidence="3" id="KW-1185">Reference proteome</keyword>
<evidence type="ECO:0000313" key="3">
    <source>
        <dbReference type="Proteomes" id="UP001138751"/>
    </source>
</evidence>
<sequence length="84" mass="9222">MRAMLVLATLCLAAPATAQTGADAFARGCGGGCHHSETRVLRAIPRGTDAERRAWIEAFMARHPCHSDNMKPAILDYLTERTRR</sequence>
<evidence type="ECO:0000256" key="1">
    <source>
        <dbReference type="SAM" id="SignalP"/>
    </source>
</evidence>
<feature type="signal peptide" evidence="1">
    <location>
        <begin position="1"/>
        <end position="18"/>
    </location>
</feature>
<evidence type="ECO:0008006" key="4">
    <source>
        <dbReference type="Google" id="ProtNLM"/>
    </source>
</evidence>
<keyword evidence="1" id="KW-0732">Signal</keyword>
<accession>A0A9X9WYQ3</accession>